<protein>
    <submittedName>
        <fullName evidence="1">Uncharacterized protein</fullName>
    </submittedName>
</protein>
<keyword evidence="2" id="KW-1185">Reference proteome</keyword>
<dbReference type="OrthoDB" id="10016625at2"/>
<organism evidence="1 2">
    <name type="scientific">Filibacter tadaridae</name>
    <dbReference type="NCBI Taxonomy" id="2483811"/>
    <lineage>
        <taxon>Bacteria</taxon>
        <taxon>Bacillati</taxon>
        <taxon>Bacillota</taxon>
        <taxon>Bacilli</taxon>
        <taxon>Bacillales</taxon>
        <taxon>Caryophanaceae</taxon>
        <taxon>Filibacter</taxon>
    </lineage>
</organism>
<evidence type="ECO:0000313" key="1">
    <source>
        <dbReference type="EMBL" id="VDC24027.1"/>
    </source>
</evidence>
<gene>
    <name evidence="1" type="ORF">FILTAD_00992</name>
</gene>
<reference evidence="1 2" key="1">
    <citation type="submission" date="2018-11" db="EMBL/GenBank/DDBJ databases">
        <authorList>
            <person name="Criscuolo A."/>
        </authorList>
    </citation>
    <scope>NUCLEOTIDE SEQUENCE [LARGE SCALE GENOMIC DNA]</scope>
    <source>
        <strain evidence="1">ATB-66</strain>
    </source>
</reference>
<evidence type="ECO:0000313" key="2">
    <source>
        <dbReference type="Proteomes" id="UP000270468"/>
    </source>
</evidence>
<sequence length="157" mass="18216">MREYRILRHVTKKEFLGSIISDGALMGDYVQRTMDKGYISFESNPTNDTLLEVFHILKDWEGTELFELIFDGERLIQAGYEIRPTINGVSYIKEEIDHAMKTKGLREVSHEIGDYVFINGNVPLKFLTSSSKKEIEKWASENNMIELEVKSTLYNWA</sequence>
<name>A0A3P5X6U2_9BACL</name>
<dbReference type="AlphaFoldDB" id="A0A3P5X6U2"/>
<dbReference type="Proteomes" id="UP000270468">
    <property type="component" value="Unassembled WGS sequence"/>
</dbReference>
<dbReference type="RefSeq" id="WP_124069422.1">
    <property type="nucleotide sequence ID" value="NZ_CBCRXF010000023.1"/>
</dbReference>
<accession>A0A3P5X6U2</accession>
<dbReference type="EMBL" id="UXAV01000029">
    <property type="protein sequence ID" value="VDC24027.1"/>
    <property type="molecule type" value="Genomic_DNA"/>
</dbReference>
<proteinExistence type="predicted"/>